<feature type="transmembrane region" description="Helical" evidence="1">
    <location>
        <begin position="88"/>
        <end position="114"/>
    </location>
</feature>
<dbReference type="EMBL" id="CP084166">
    <property type="protein sequence ID" value="UJG39558.1"/>
    <property type="molecule type" value="Genomic_DNA"/>
</dbReference>
<reference evidence="2" key="1">
    <citation type="journal article" date="2022" name="Nat. Microbiol.">
        <title>Unique mobile elements and scalable gene flow at the prokaryote-eukaryote boundary revealed by circularized Asgard archaea genomes.</title>
        <authorList>
            <person name="Wu F."/>
            <person name="Speth D.R."/>
            <person name="Philosof A."/>
            <person name="Cremiere A."/>
            <person name="Narayanan A."/>
            <person name="Barco R.A."/>
            <person name="Connon S.A."/>
            <person name="Amend J.P."/>
            <person name="Antoshechkin I.A."/>
            <person name="Orphan V.J."/>
        </authorList>
    </citation>
    <scope>NUCLEOTIDE SEQUENCE</scope>
    <source>
        <strain evidence="2">PM71</strain>
    </source>
</reference>
<dbReference type="AlphaFoldDB" id="A0A9Y1BHW9"/>
<keyword evidence="1" id="KW-0812">Transmembrane</keyword>
<gene>
    <name evidence="2" type="ORF">K9W45_06720</name>
</gene>
<feature type="transmembrane region" description="Helical" evidence="1">
    <location>
        <begin position="12"/>
        <end position="34"/>
    </location>
</feature>
<evidence type="ECO:0000256" key="1">
    <source>
        <dbReference type="SAM" id="Phobius"/>
    </source>
</evidence>
<sequence>MSEQSRFWNKEAALPSILILFGISMIAQLPHYYYLSEIVQLNQVGYISLVIAFPLFGAIVLTASSLLVTDYLLSRVRRAEDRKLLRYLIRGAFITVILYFFIQLFIVFFGFQAITAFREGLPQDIVNNVTFKESVGIFLLLLTVFFINPPGGKQRIV</sequence>
<protein>
    <submittedName>
        <fullName evidence="2">Uncharacterized protein</fullName>
    </submittedName>
</protein>
<keyword evidence="1" id="KW-1133">Transmembrane helix</keyword>
<accession>A0A9Y1BHW9</accession>
<organism evidence="2">
    <name type="scientific">Candidatus Heimdallarchaeum aukensis</name>
    <dbReference type="NCBI Taxonomy" id="2876573"/>
    <lineage>
        <taxon>Archaea</taxon>
        <taxon>Promethearchaeati</taxon>
        <taxon>Candidatus Heimdallarchaeota</taxon>
        <taxon>Candidatus Heimdallarchaeia (ex Rinke et al. 2021) (nom. nud.)</taxon>
        <taxon>Candidatus Heimdallarchaeales</taxon>
        <taxon>Candidatus Heimdallarchaeaceae</taxon>
        <taxon>Candidatus Heimdallarchaeum</taxon>
    </lineage>
</organism>
<feature type="transmembrane region" description="Helical" evidence="1">
    <location>
        <begin position="46"/>
        <end position="68"/>
    </location>
</feature>
<evidence type="ECO:0000313" key="2">
    <source>
        <dbReference type="EMBL" id="UJG39558.1"/>
    </source>
</evidence>
<proteinExistence type="predicted"/>
<dbReference type="Proteomes" id="UP001201020">
    <property type="component" value="Chromosome"/>
</dbReference>
<feature type="transmembrane region" description="Helical" evidence="1">
    <location>
        <begin position="134"/>
        <end position="151"/>
    </location>
</feature>
<name>A0A9Y1BHW9_9ARCH</name>
<keyword evidence="1" id="KW-0472">Membrane</keyword>